<dbReference type="Proteomes" id="UP001066276">
    <property type="component" value="Chromosome 12"/>
</dbReference>
<gene>
    <name evidence="2" type="ORF">NDU88_004192</name>
</gene>
<evidence type="ECO:0000313" key="2">
    <source>
        <dbReference type="EMBL" id="KAJ1084037.1"/>
    </source>
</evidence>
<comment type="caution">
    <text evidence="2">The sequence shown here is derived from an EMBL/GenBank/DDBJ whole genome shotgun (WGS) entry which is preliminary data.</text>
</comment>
<feature type="compositionally biased region" description="Pro residues" evidence="1">
    <location>
        <begin position="112"/>
        <end position="121"/>
    </location>
</feature>
<keyword evidence="3" id="KW-1185">Reference proteome</keyword>
<dbReference type="AlphaFoldDB" id="A0AAV7KZ70"/>
<feature type="region of interest" description="Disordered" evidence="1">
    <location>
        <begin position="99"/>
        <end position="121"/>
    </location>
</feature>
<evidence type="ECO:0000256" key="1">
    <source>
        <dbReference type="SAM" id="MobiDB-lite"/>
    </source>
</evidence>
<name>A0AAV7KZ70_PLEWA</name>
<proteinExistence type="predicted"/>
<evidence type="ECO:0000313" key="3">
    <source>
        <dbReference type="Proteomes" id="UP001066276"/>
    </source>
</evidence>
<dbReference type="EMBL" id="JANPWB010000016">
    <property type="protein sequence ID" value="KAJ1084037.1"/>
    <property type="molecule type" value="Genomic_DNA"/>
</dbReference>
<protein>
    <submittedName>
        <fullName evidence="2">Uncharacterized protein</fullName>
    </submittedName>
</protein>
<sequence>MSQELRPRVQRRRSALALGRISEQERQAGLARRGVAPHLLMPAGAGLYVHRPQCGVRRWWLRPGSPARWEGARLTPCCAPRLGVAVACQEEAFQQKGLAENEQQTYRLAPGPQLPPKTPQA</sequence>
<organism evidence="2 3">
    <name type="scientific">Pleurodeles waltl</name>
    <name type="common">Iberian ribbed newt</name>
    <dbReference type="NCBI Taxonomy" id="8319"/>
    <lineage>
        <taxon>Eukaryota</taxon>
        <taxon>Metazoa</taxon>
        <taxon>Chordata</taxon>
        <taxon>Craniata</taxon>
        <taxon>Vertebrata</taxon>
        <taxon>Euteleostomi</taxon>
        <taxon>Amphibia</taxon>
        <taxon>Batrachia</taxon>
        <taxon>Caudata</taxon>
        <taxon>Salamandroidea</taxon>
        <taxon>Salamandridae</taxon>
        <taxon>Pleurodelinae</taxon>
        <taxon>Pleurodeles</taxon>
    </lineage>
</organism>
<reference evidence="2" key="1">
    <citation type="journal article" date="2022" name="bioRxiv">
        <title>Sequencing and chromosome-scale assembly of the giantPleurodeles waltlgenome.</title>
        <authorList>
            <person name="Brown T."/>
            <person name="Elewa A."/>
            <person name="Iarovenko S."/>
            <person name="Subramanian E."/>
            <person name="Araus A.J."/>
            <person name="Petzold A."/>
            <person name="Susuki M."/>
            <person name="Suzuki K.-i.T."/>
            <person name="Hayashi T."/>
            <person name="Toyoda A."/>
            <person name="Oliveira C."/>
            <person name="Osipova E."/>
            <person name="Leigh N.D."/>
            <person name="Simon A."/>
            <person name="Yun M.H."/>
        </authorList>
    </citation>
    <scope>NUCLEOTIDE SEQUENCE</scope>
    <source>
        <strain evidence="2">20211129_DDA</strain>
        <tissue evidence="2">Liver</tissue>
    </source>
</reference>
<accession>A0AAV7KZ70</accession>